<evidence type="ECO:0000259" key="3">
    <source>
        <dbReference type="Pfam" id="PF13359"/>
    </source>
</evidence>
<dbReference type="EMBL" id="BJHY01000003">
    <property type="protein sequence ID" value="GDY80664.1"/>
    <property type="molecule type" value="Genomic_DNA"/>
</dbReference>
<protein>
    <submittedName>
        <fullName evidence="5">IS5 family transposase</fullName>
    </submittedName>
</protein>
<reference evidence="5 8" key="2">
    <citation type="submission" date="2019-04" db="EMBL/GenBank/DDBJ databases">
        <title>Draft genome sequences of Streptomyces avermitilis NBRC 14893.</title>
        <authorList>
            <person name="Komaki H."/>
            <person name="Tamura T."/>
            <person name="Hosoyama A."/>
        </authorList>
    </citation>
    <scope>NUCLEOTIDE SEQUENCE [LARGE SCALE GENOMIC DNA]</scope>
    <source>
        <strain evidence="5 8">NBRC 14893</strain>
    </source>
</reference>
<feature type="domain" description="Transposase Helix-turn-helix" evidence="4">
    <location>
        <begin position="35"/>
        <end position="84"/>
    </location>
</feature>
<dbReference type="Proteomes" id="UP000302139">
    <property type="component" value="Unassembled WGS sequence"/>
</dbReference>
<evidence type="ECO:0000313" key="6">
    <source>
        <dbReference type="EMBL" id="GDY80664.1"/>
    </source>
</evidence>
<sequence length="254" mass="27938">MLVYPSGIDLSTSTLRYLSDLLRARRRERGTRWRRLTTDRQALLALAHLRCGHTYAQLAAGFGIGLATVYRYIVEAVEVLAALAPTLQQAMTFAANKAFVILDGTLLHIDRIAADRPYYSGKHKRHGMNVQVIADAFGRLLWASPALPGAVHDIKAARIHGIIEALTQAGIRTWADKGYQGAQGTIRVPYRGRWSTLPAGKRAVNSSHAKIRAVGEQANATLKSWRLLRKLRCSTTRITDIVKAVLALHLATAA</sequence>
<dbReference type="RefSeq" id="WP_010988951.1">
    <property type="nucleotide sequence ID" value="NZ_BAABTN010000182.1"/>
</dbReference>
<evidence type="ECO:0000313" key="7">
    <source>
        <dbReference type="Proteomes" id="UP000299211"/>
    </source>
</evidence>
<evidence type="ECO:0000313" key="5">
    <source>
        <dbReference type="EMBL" id="GDY70353.1"/>
    </source>
</evidence>
<proteinExistence type="predicted"/>
<gene>
    <name evidence="5" type="ORF">SAV14893_097460</name>
    <name evidence="6" type="ORF">SAV31267_101490</name>
</gene>
<organism evidence="5 8">
    <name type="scientific">Streptomyces avermitilis</name>
    <dbReference type="NCBI Taxonomy" id="33903"/>
    <lineage>
        <taxon>Bacteria</taxon>
        <taxon>Bacillati</taxon>
        <taxon>Actinomycetota</taxon>
        <taxon>Actinomycetes</taxon>
        <taxon>Kitasatosporales</taxon>
        <taxon>Streptomycetaceae</taxon>
        <taxon>Streptomyces</taxon>
    </lineage>
</organism>
<comment type="cofactor">
    <cofactor evidence="1">
        <name>a divalent metal cation</name>
        <dbReference type="ChEBI" id="CHEBI:60240"/>
    </cofactor>
</comment>
<dbReference type="STRING" id="33903.AQJ43_38040"/>
<dbReference type="EMBL" id="BJHX01000004">
    <property type="protein sequence ID" value="GDY70353.1"/>
    <property type="molecule type" value="Genomic_DNA"/>
</dbReference>
<dbReference type="GeneID" id="41544614"/>
<dbReference type="Pfam" id="PF13613">
    <property type="entry name" value="HTH_Tnp_4"/>
    <property type="match status" value="1"/>
</dbReference>
<dbReference type="InterPro" id="IPR027806">
    <property type="entry name" value="HARBI1_dom"/>
</dbReference>
<evidence type="ECO:0000313" key="8">
    <source>
        <dbReference type="Proteomes" id="UP000302139"/>
    </source>
</evidence>
<evidence type="ECO:0000256" key="1">
    <source>
        <dbReference type="ARBA" id="ARBA00001968"/>
    </source>
</evidence>
<evidence type="ECO:0000256" key="2">
    <source>
        <dbReference type="ARBA" id="ARBA00022723"/>
    </source>
</evidence>
<reference evidence="6 7" key="1">
    <citation type="submission" date="2019-04" db="EMBL/GenBank/DDBJ databases">
        <title>Draft genome sequences of Streptomyces avermitilis ATCC 31267.</title>
        <authorList>
            <person name="Komaki H."/>
            <person name="Tamura T."/>
            <person name="Hosoyama A."/>
        </authorList>
    </citation>
    <scope>NUCLEOTIDE SEQUENCE [LARGE SCALE GENOMIC DNA]</scope>
    <source>
        <strain evidence="6 7">ATCC 31267</strain>
    </source>
</reference>
<feature type="domain" description="DDE Tnp4" evidence="3">
    <location>
        <begin position="102"/>
        <end position="249"/>
    </location>
</feature>
<comment type="caution">
    <text evidence="5">The sequence shown here is derived from an EMBL/GenBank/DDBJ whole genome shotgun (WGS) entry which is preliminary data.</text>
</comment>
<name>A0A4D4MEI2_STRAX</name>
<dbReference type="Proteomes" id="UP000299211">
    <property type="component" value="Unassembled WGS sequence"/>
</dbReference>
<dbReference type="Pfam" id="PF13359">
    <property type="entry name" value="DDE_Tnp_4"/>
    <property type="match status" value="1"/>
</dbReference>
<dbReference type="AlphaFoldDB" id="A0A4D4MEI2"/>
<dbReference type="GO" id="GO:0046872">
    <property type="term" value="F:metal ion binding"/>
    <property type="evidence" value="ECO:0007669"/>
    <property type="project" value="UniProtKB-KW"/>
</dbReference>
<dbReference type="InterPro" id="IPR027805">
    <property type="entry name" value="Transposase_HTH_dom"/>
</dbReference>
<dbReference type="OMA" id="ERGTRWR"/>
<keyword evidence="2" id="KW-0479">Metal-binding</keyword>
<evidence type="ECO:0000259" key="4">
    <source>
        <dbReference type="Pfam" id="PF13613"/>
    </source>
</evidence>
<accession>A0A4D4MEI2</accession>
<dbReference type="Gene3D" id="1.10.10.60">
    <property type="entry name" value="Homeodomain-like"/>
    <property type="match status" value="1"/>
</dbReference>